<dbReference type="RefSeq" id="XP_065458684.1">
    <property type="nucleotide sequence ID" value="XM_065602612.1"/>
</dbReference>
<organism evidence="1 2">
    <name type="scientific">Cercospora beticola</name>
    <name type="common">Sugarbeet leaf spot fungus</name>
    <dbReference type="NCBI Taxonomy" id="122368"/>
    <lineage>
        <taxon>Eukaryota</taxon>
        <taxon>Fungi</taxon>
        <taxon>Dikarya</taxon>
        <taxon>Ascomycota</taxon>
        <taxon>Pezizomycotina</taxon>
        <taxon>Dothideomycetes</taxon>
        <taxon>Dothideomycetidae</taxon>
        <taxon>Mycosphaerellales</taxon>
        <taxon>Mycosphaerellaceae</taxon>
        <taxon>Cercospora</taxon>
    </lineage>
</organism>
<dbReference type="GeneID" id="90644122"/>
<sequence>MNILRLPARTSANKADFDCFFQSRHTVVTSDDAAADVEIKVEEDFKSEPEVLDQLNGIDGEREYVRCLSVYKPDTSELQTRLLLEDIRWQVTPARTDENVHFLSLSFARKLLSGALATASPTDLIEKFTSATMDDLQDRFTRFVRKLQRSQSNLDSARGVLDVSTPWPAGDSEVLSHFQQRLADELAKIPDINIPETCLMSPSGQFDSPFACLITYPCQGSVNPTDEYLIPYINTMKSVGASSASLRKKLKQLHGGKVLDAFNDYLHEVFDRVKFPVIVAQGELWHD</sequence>
<protein>
    <submittedName>
        <fullName evidence="1">Uncharacterized protein</fullName>
    </submittedName>
</protein>
<reference evidence="1 2" key="1">
    <citation type="submission" date="2023-09" db="EMBL/GenBank/DDBJ databases">
        <title>Complete-Gapless Cercospora beticola genome.</title>
        <authorList>
            <person name="Wyatt N.A."/>
            <person name="Spanner R.E."/>
            <person name="Bolton M.D."/>
        </authorList>
    </citation>
    <scope>NUCLEOTIDE SEQUENCE [LARGE SCALE GENOMIC DNA]</scope>
    <source>
        <strain evidence="1">Cb09-40</strain>
    </source>
</reference>
<proteinExistence type="predicted"/>
<dbReference type="EMBL" id="CP134186">
    <property type="protein sequence ID" value="WPB00353.1"/>
    <property type="molecule type" value="Genomic_DNA"/>
</dbReference>
<name>A0ABZ0NLE0_CERBT</name>
<gene>
    <name evidence="1" type="ORF">RHO25_004972</name>
</gene>
<keyword evidence="2" id="KW-1185">Reference proteome</keyword>
<evidence type="ECO:0000313" key="1">
    <source>
        <dbReference type="EMBL" id="WPB00353.1"/>
    </source>
</evidence>
<evidence type="ECO:0000313" key="2">
    <source>
        <dbReference type="Proteomes" id="UP001302367"/>
    </source>
</evidence>
<accession>A0ABZ0NLE0</accession>
<dbReference type="Proteomes" id="UP001302367">
    <property type="component" value="Chromosome 3"/>
</dbReference>